<proteinExistence type="predicted"/>
<dbReference type="PANTHER" id="PTHR43745">
    <property type="entry name" value="NITROREDUCTASE MJ1384-RELATED"/>
    <property type="match status" value="1"/>
</dbReference>
<feature type="domain" description="Nitroreductase" evidence="1">
    <location>
        <begin position="125"/>
        <end position="311"/>
    </location>
</feature>
<dbReference type="eggNOG" id="COG0778">
    <property type="taxonomic scope" value="Bacteria"/>
</dbReference>
<dbReference type="CDD" id="cd02142">
    <property type="entry name" value="McbC_SagB-like_oxidoreductase"/>
    <property type="match status" value="1"/>
</dbReference>
<dbReference type="InterPro" id="IPR000415">
    <property type="entry name" value="Nitroreductase-like"/>
</dbReference>
<comment type="caution">
    <text evidence="2">The sequence shown here is derived from an EMBL/GenBank/DDBJ whole genome shotgun (WGS) entry which is preliminary data.</text>
</comment>
<evidence type="ECO:0000259" key="1">
    <source>
        <dbReference type="Pfam" id="PF00881"/>
    </source>
</evidence>
<protein>
    <submittedName>
        <fullName evidence="2">Streptolysin associated protein SagB</fullName>
    </submittedName>
</protein>
<dbReference type="SUPFAM" id="SSF55469">
    <property type="entry name" value="FMN-dependent nitroreductase-like"/>
    <property type="match status" value="1"/>
</dbReference>
<evidence type="ECO:0000313" key="2">
    <source>
        <dbReference type="EMBL" id="EHI70401.1"/>
    </source>
</evidence>
<dbReference type="Pfam" id="PF00881">
    <property type="entry name" value="Nitroreductase"/>
    <property type="match status" value="1"/>
</dbReference>
<dbReference type="Gene3D" id="3.40.109.10">
    <property type="entry name" value="NADH Oxidase"/>
    <property type="match status" value="1"/>
</dbReference>
<dbReference type="Proteomes" id="UP000003330">
    <property type="component" value="Unassembled WGS sequence"/>
</dbReference>
<dbReference type="STRING" id="764299.STRIC_0338"/>
<dbReference type="AlphaFoldDB" id="G5K161"/>
<evidence type="ECO:0000313" key="3">
    <source>
        <dbReference type="Proteomes" id="UP000003330"/>
    </source>
</evidence>
<organism evidence="2 3">
    <name type="scientific">Streptococcus ictaluri 707-05</name>
    <dbReference type="NCBI Taxonomy" id="764299"/>
    <lineage>
        <taxon>Bacteria</taxon>
        <taxon>Bacillati</taxon>
        <taxon>Bacillota</taxon>
        <taxon>Bacilli</taxon>
        <taxon>Lactobacillales</taxon>
        <taxon>Streptococcaceae</taxon>
        <taxon>Streptococcus</taxon>
    </lineage>
</organism>
<dbReference type="InterPro" id="IPR020051">
    <property type="entry name" value="SagB-type_dehydrogenase"/>
</dbReference>
<dbReference type="GO" id="GO:0016491">
    <property type="term" value="F:oxidoreductase activity"/>
    <property type="evidence" value="ECO:0007669"/>
    <property type="project" value="InterPro"/>
</dbReference>
<dbReference type="InterPro" id="IPR029479">
    <property type="entry name" value="Nitroreductase"/>
</dbReference>
<dbReference type="NCBIfam" id="TIGR03605">
    <property type="entry name" value="antibiot_sagB"/>
    <property type="match status" value="1"/>
</dbReference>
<reference evidence="2 3" key="1">
    <citation type="journal article" date="2014" name="Int. J. Syst. Evol. Microbiol.">
        <title>Phylogenomics and the dynamic genome evolution of the genus Streptococcus.</title>
        <authorList>
            <consortium name="The Broad Institute Genome Sequencing Platform"/>
            <person name="Richards V.P."/>
            <person name="Palmer S.R."/>
            <person name="Pavinski Bitar P.D."/>
            <person name="Qin X."/>
            <person name="Weinstock G.M."/>
            <person name="Highlander S.K."/>
            <person name="Town C.D."/>
            <person name="Burne R.A."/>
            <person name="Stanhope M.J."/>
        </authorList>
    </citation>
    <scope>NUCLEOTIDE SEQUENCE [LARGE SCALE GENOMIC DNA]</scope>
    <source>
        <strain evidence="2 3">707-05</strain>
    </source>
</reference>
<dbReference type="PANTHER" id="PTHR43745:SF2">
    <property type="entry name" value="NITROREDUCTASE MJ1384-RELATED"/>
    <property type="match status" value="1"/>
</dbReference>
<keyword evidence="3" id="KW-1185">Reference proteome</keyword>
<name>G5K161_9STRE</name>
<dbReference type="InterPro" id="IPR052544">
    <property type="entry name" value="Bacteriocin_Proc_Enz"/>
</dbReference>
<accession>G5K161</accession>
<sequence>MPFFSKEKFHDSPQPQLTREEARQLFEFNTGHFSFSDYHHQTVLKTSKQLVAQHLMPNETDNLSQRFLLNYKTNNNYLGFRASVADFFTDSAVTTFTNSAFFEDKSRVIPLPKATKITTSLSTCIVNRRSHRQYIDLEMPLQDLANLLYYATGVSSKVQVKEEITKTVTLRNCSSGGGLYPITLFFYARNIEKLEDGFYEYLPYQHALRCHSLAPQEDIRAFAEYGPINAQDCNMIIIYAYDYLKNTRKYGNQATAYAFIESGEMAQNIQLVSTALVYGSVDIGGYNKEYLQEKLGLDGLNHHVIHMTIVGSKES</sequence>
<dbReference type="RefSeq" id="WP_008087933.1">
    <property type="nucleotide sequence ID" value="NZ_AEUX02000004.1"/>
</dbReference>
<dbReference type="OrthoDB" id="9801593at2"/>
<gene>
    <name evidence="2" type="primary">sagB</name>
    <name evidence="2" type="ORF">STRIC_0338</name>
</gene>
<dbReference type="EMBL" id="AEUX02000004">
    <property type="protein sequence ID" value="EHI70401.1"/>
    <property type="molecule type" value="Genomic_DNA"/>
</dbReference>